<dbReference type="PANTHER" id="PTHR43032">
    <property type="entry name" value="PROTEIN-METHIONINE-SULFOXIDE REDUCTASE"/>
    <property type="match status" value="1"/>
</dbReference>
<evidence type="ECO:0000259" key="1">
    <source>
        <dbReference type="Pfam" id="PF00174"/>
    </source>
</evidence>
<name>A0A938BN55_9BACT</name>
<sequence length="109" mass="12485">DLLDRVKPRPDARYIVFHAADFNDDEVEFYGSLDLRQARHPQAILAYEMNNRPLTVRHGAPLRLKVPNQLGYKNTKFIYKVSLVADLRGHGEGRGGYWEDAGYEHFGGI</sequence>
<gene>
    <name evidence="2" type="ORF">FJZ00_06310</name>
</gene>
<dbReference type="Proteomes" id="UP000703893">
    <property type="component" value="Unassembled WGS sequence"/>
</dbReference>
<evidence type="ECO:0000313" key="3">
    <source>
        <dbReference type="Proteomes" id="UP000703893"/>
    </source>
</evidence>
<evidence type="ECO:0000313" key="2">
    <source>
        <dbReference type="EMBL" id="MBM3274745.1"/>
    </source>
</evidence>
<proteinExistence type="predicted"/>
<dbReference type="InterPro" id="IPR000572">
    <property type="entry name" value="OxRdtase_Mopterin-bd_dom"/>
</dbReference>
<protein>
    <submittedName>
        <fullName evidence="2">Molybdopterin-dependent oxidoreductase</fullName>
    </submittedName>
</protein>
<dbReference type="Pfam" id="PF00174">
    <property type="entry name" value="Oxidored_molyb"/>
    <property type="match status" value="1"/>
</dbReference>
<comment type="caution">
    <text evidence="2">The sequence shown here is derived from an EMBL/GenBank/DDBJ whole genome shotgun (WGS) entry which is preliminary data.</text>
</comment>
<dbReference type="Gene3D" id="3.90.420.10">
    <property type="entry name" value="Oxidoreductase, molybdopterin-binding domain"/>
    <property type="match status" value="1"/>
</dbReference>
<dbReference type="EMBL" id="VGJX01000314">
    <property type="protein sequence ID" value="MBM3274745.1"/>
    <property type="molecule type" value="Genomic_DNA"/>
</dbReference>
<reference evidence="2 3" key="1">
    <citation type="submission" date="2019-03" db="EMBL/GenBank/DDBJ databases">
        <title>Lake Tanganyika Metagenome-Assembled Genomes (MAGs).</title>
        <authorList>
            <person name="Tran P."/>
        </authorList>
    </citation>
    <scope>NUCLEOTIDE SEQUENCE [LARGE SCALE GENOMIC DNA]</scope>
    <source>
        <strain evidence="2">K_DeepCast_65m_m2_236</strain>
    </source>
</reference>
<dbReference type="PANTHER" id="PTHR43032:SF2">
    <property type="entry name" value="BLL0505 PROTEIN"/>
    <property type="match status" value="1"/>
</dbReference>
<feature type="non-terminal residue" evidence="2">
    <location>
        <position position="1"/>
    </location>
</feature>
<dbReference type="SUPFAM" id="SSF56524">
    <property type="entry name" value="Oxidoreductase molybdopterin-binding domain"/>
    <property type="match status" value="1"/>
</dbReference>
<dbReference type="InterPro" id="IPR036374">
    <property type="entry name" value="OxRdtase_Mopterin-bd_sf"/>
</dbReference>
<feature type="domain" description="Oxidoreductase molybdopterin-binding" evidence="1">
    <location>
        <begin position="1"/>
        <end position="85"/>
    </location>
</feature>
<organism evidence="2 3">
    <name type="scientific">Candidatus Tanganyikabacteria bacterium</name>
    <dbReference type="NCBI Taxonomy" id="2961651"/>
    <lineage>
        <taxon>Bacteria</taxon>
        <taxon>Bacillati</taxon>
        <taxon>Candidatus Sericytochromatia</taxon>
        <taxon>Candidatus Tanganyikabacteria</taxon>
    </lineage>
</organism>
<dbReference type="AlphaFoldDB" id="A0A938BN55"/>
<accession>A0A938BN55</accession>